<proteinExistence type="predicted"/>
<dbReference type="EMBL" id="CM039176">
    <property type="protein sequence ID" value="KAH9716121.1"/>
    <property type="molecule type" value="Genomic_DNA"/>
</dbReference>
<evidence type="ECO:0000313" key="2">
    <source>
        <dbReference type="Proteomes" id="UP000829398"/>
    </source>
</evidence>
<organism evidence="1 2">
    <name type="scientific">Citrus sinensis</name>
    <name type="common">Sweet orange</name>
    <name type="synonym">Citrus aurantium var. sinensis</name>
    <dbReference type="NCBI Taxonomy" id="2711"/>
    <lineage>
        <taxon>Eukaryota</taxon>
        <taxon>Viridiplantae</taxon>
        <taxon>Streptophyta</taxon>
        <taxon>Embryophyta</taxon>
        <taxon>Tracheophyta</taxon>
        <taxon>Spermatophyta</taxon>
        <taxon>Magnoliopsida</taxon>
        <taxon>eudicotyledons</taxon>
        <taxon>Gunneridae</taxon>
        <taxon>Pentapetalae</taxon>
        <taxon>rosids</taxon>
        <taxon>malvids</taxon>
        <taxon>Sapindales</taxon>
        <taxon>Rutaceae</taxon>
        <taxon>Aurantioideae</taxon>
        <taxon>Citrus</taxon>
    </lineage>
</organism>
<accession>A0ACB8JF12</accession>
<evidence type="ECO:0000313" key="1">
    <source>
        <dbReference type="EMBL" id="KAH9716121.1"/>
    </source>
</evidence>
<comment type="caution">
    <text evidence="1">The sequence shown here is derived from an EMBL/GenBank/DDBJ whole genome shotgun (WGS) entry which is preliminary data.</text>
</comment>
<gene>
    <name evidence="1" type="ORF">KPL71_021348</name>
</gene>
<protein>
    <submittedName>
        <fullName evidence="1">Homogentisate phytyltransferase 1</fullName>
    </submittedName>
</protein>
<sequence length="353" mass="39199">MIMLLQINPRSSFSLKYHPLQHAGSVKTFQTRVKHINGLANKSESKKCSVRCSSESSFLLTNGHSEDLVINRNHKPLSKSTVALAAQDGYSSESELASTSFMQVLNKKCDAFYRLTRPYSCVSIIAALLSVSLLPLQSPADFTPKLIIEAFKAVAMGIMLRSPPLVIGFIIWCIVGGAYSIDLPPLLRWKGNPLMAAVTIISMNGLLLLFPFFIHFQKIVLGNPVAFTKPVLFTAAYMVIWNAAIAFVKDIPDVEGDKAFGLRTLPIILGKEKVFSIAVKMMLMAYGGAVLVGAFSPSVLCKLVTMIGHSALAFVLWRQAKTIDLFDNKSVQSFYLFIWKLYYVEFLFVHFLR</sequence>
<name>A0ACB8JF12_CITSI</name>
<keyword evidence="2" id="KW-1185">Reference proteome</keyword>
<dbReference type="Proteomes" id="UP000829398">
    <property type="component" value="Chromosome 7"/>
</dbReference>
<reference evidence="2" key="1">
    <citation type="journal article" date="2023" name="Hortic. Res.">
        <title>A chromosome-level phased genome enabling allele-level studies in sweet orange: a case study on citrus Huanglongbing tolerance.</title>
        <authorList>
            <person name="Wu B."/>
            <person name="Yu Q."/>
            <person name="Deng Z."/>
            <person name="Duan Y."/>
            <person name="Luo F."/>
            <person name="Gmitter F. Jr."/>
        </authorList>
    </citation>
    <scope>NUCLEOTIDE SEQUENCE [LARGE SCALE GENOMIC DNA]</scope>
    <source>
        <strain evidence="2">cv. Valencia</strain>
    </source>
</reference>